<evidence type="ECO:0000313" key="13">
    <source>
        <dbReference type="Proteomes" id="UP001233999"/>
    </source>
</evidence>
<evidence type="ECO:0000256" key="6">
    <source>
        <dbReference type="ARBA" id="ARBA00022825"/>
    </source>
</evidence>
<protein>
    <recommendedName>
        <fullName evidence="10">dipeptidase E</fullName>
        <ecNumber evidence="10">3.4.13.21</ecNumber>
    </recommendedName>
    <alternativeName>
        <fullName evidence="11">Asp-specific dipeptidase</fullName>
    </alternativeName>
</protein>
<dbReference type="PANTHER" id="PTHR20842:SF0">
    <property type="entry name" value="ALPHA-ASPARTYL DIPEPTIDASE"/>
    <property type="match status" value="1"/>
</dbReference>
<organism evidence="12 13">
    <name type="scientific">Diploptera punctata</name>
    <name type="common">Pacific beetle cockroach</name>
    <dbReference type="NCBI Taxonomy" id="6984"/>
    <lineage>
        <taxon>Eukaryota</taxon>
        <taxon>Metazoa</taxon>
        <taxon>Ecdysozoa</taxon>
        <taxon>Arthropoda</taxon>
        <taxon>Hexapoda</taxon>
        <taxon>Insecta</taxon>
        <taxon>Pterygota</taxon>
        <taxon>Neoptera</taxon>
        <taxon>Polyneoptera</taxon>
        <taxon>Dictyoptera</taxon>
        <taxon>Blattodea</taxon>
        <taxon>Blaberoidea</taxon>
        <taxon>Blaberidae</taxon>
        <taxon>Diplopterinae</taxon>
        <taxon>Diploptera</taxon>
    </lineage>
</organism>
<dbReference type="Gene3D" id="3.40.50.880">
    <property type="match status" value="1"/>
</dbReference>
<comment type="subcellular location">
    <subcellularLocation>
        <location evidence="1">Cytoplasm</location>
    </subcellularLocation>
</comment>
<evidence type="ECO:0000256" key="1">
    <source>
        <dbReference type="ARBA" id="ARBA00004496"/>
    </source>
</evidence>
<feature type="non-terminal residue" evidence="12">
    <location>
        <position position="1"/>
    </location>
</feature>
<comment type="catalytic activity">
    <reaction evidence="8">
        <text>Dipeptidase E catalyzes the hydrolysis of dipeptides Asp-|-Xaa. It does not act on peptides with N-terminal Glu, Asn or Gln, nor does it cleave isoaspartyl peptides.</text>
        <dbReference type="EC" id="3.4.13.21"/>
    </reaction>
</comment>
<evidence type="ECO:0000256" key="10">
    <source>
        <dbReference type="ARBA" id="ARBA00066675"/>
    </source>
</evidence>
<evidence type="ECO:0000256" key="2">
    <source>
        <dbReference type="ARBA" id="ARBA00006534"/>
    </source>
</evidence>
<dbReference type="GO" id="GO:0006508">
    <property type="term" value="P:proteolysis"/>
    <property type="evidence" value="ECO:0007669"/>
    <property type="project" value="UniProtKB-KW"/>
</dbReference>
<evidence type="ECO:0000256" key="8">
    <source>
        <dbReference type="ARBA" id="ARBA00050239"/>
    </source>
</evidence>
<reference evidence="12" key="2">
    <citation type="submission" date="2023-05" db="EMBL/GenBank/DDBJ databases">
        <authorList>
            <person name="Fouks B."/>
        </authorList>
    </citation>
    <scope>NUCLEOTIDE SEQUENCE</scope>
    <source>
        <strain evidence="12">Stay&amp;Tobe</strain>
        <tissue evidence="12">Testes</tissue>
    </source>
</reference>
<keyword evidence="7" id="KW-0224">Dipeptidase</keyword>
<comment type="similarity">
    <text evidence="2">Belongs to the peptidase S51 family.</text>
</comment>
<evidence type="ECO:0000256" key="7">
    <source>
        <dbReference type="ARBA" id="ARBA00022997"/>
    </source>
</evidence>
<evidence type="ECO:0000313" key="12">
    <source>
        <dbReference type="EMBL" id="KAJ9588209.1"/>
    </source>
</evidence>
<proteinExistence type="inferred from homology"/>
<dbReference type="Pfam" id="PF03575">
    <property type="entry name" value="Peptidase_S51"/>
    <property type="match status" value="1"/>
</dbReference>
<dbReference type="GO" id="GO:0005737">
    <property type="term" value="C:cytoplasm"/>
    <property type="evidence" value="ECO:0007669"/>
    <property type="project" value="UniProtKB-SubCell"/>
</dbReference>
<accession>A0AAD8EFR9</accession>
<comment type="function">
    <text evidence="9">Hydrolyzes dipeptides containing N-terminal aspartate residues.</text>
</comment>
<sequence length="244" mass="27241">MTCEKRRVLLLSSSTVHGSPYLEYAADEINTFLKESNVSRILFVPYALRKYDEYTTKVSGPFEKMGFQIESIHKSQDPVKAVNEAEAFYVGGGNTFQLLKTLYDNQLLDPIRKKVLQDGIPYIGSSAGSNVATISICTTNDMPIVYPPSFCALGLVPFNINPHYLDANPEKHMGKIYMRRERIQQYHEIPGVPPVAGLREGCLLSIIGSKVTLKGLRSSRLFIPGKKAEEYEPGSDLSFLLKTN</sequence>
<dbReference type="EMBL" id="JASPKZ010005703">
    <property type="protein sequence ID" value="KAJ9588209.1"/>
    <property type="molecule type" value="Genomic_DNA"/>
</dbReference>
<evidence type="ECO:0000256" key="5">
    <source>
        <dbReference type="ARBA" id="ARBA00022801"/>
    </source>
</evidence>
<dbReference type="CDD" id="cd03146">
    <property type="entry name" value="GAT1_Peptidase_E"/>
    <property type="match status" value="1"/>
</dbReference>
<evidence type="ECO:0000256" key="9">
    <source>
        <dbReference type="ARBA" id="ARBA00058347"/>
    </source>
</evidence>
<reference evidence="12" key="1">
    <citation type="journal article" date="2023" name="IScience">
        <title>Live-bearing cockroach genome reveals convergent evolutionary mechanisms linked to viviparity in insects and beyond.</title>
        <authorList>
            <person name="Fouks B."/>
            <person name="Harrison M.C."/>
            <person name="Mikhailova A.A."/>
            <person name="Marchal E."/>
            <person name="English S."/>
            <person name="Carruthers M."/>
            <person name="Jennings E.C."/>
            <person name="Chiamaka E.L."/>
            <person name="Frigard R.A."/>
            <person name="Pippel M."/>
            <person name="Attardo G.M."/>
            <person name="Benoit J.B."/>
            <person name="Bornberg-Bauer E."/>
            <person name="Tobe S.S."/>
        </authorList>
    </citation>
    <scope>NUCLEOTIDE SEQUENCE</scope>
    <source>
        <strain evidence="12">Stay&amp;Tobe</strain>
    </source>
</reference>
<evidence type="ECO:0000256" key="11">
    <source>
        <dbReference type="ARBA" id="ARBA00075877"/>
    </source>
</evidence>
<dbReference type="NCBIfam" id="NF003642">
    <property type="entry name" value="PRK05282.1"/>
    <property type="match status" value="1"/>
</dbReference>
<dbReference type="FunFam" id="3.40.50.880:FF:000007">
    <property type="entry name" value="Peptidase E"/>
    <property type="match status" value="1"/>
</dbReference>
<dbReference type="Proteomes" id="UP001233999">
    <property type="component" value="Unassembled WGS sequence"/>
</dbReference>
<dbReference type="AlphaFoldDB" id="A0AAD8EFR9"/>
<evidence type="ECO:0000256" key="3">
    <source>
        <dbReference type="ARBA" id="ARBA00022490"/>
    </source>
</evidence>
<dbReference type="PANTHER" id="PTHR20842">
    <property type="entry name" value="PROTEASE S51 ALPHA-ASPARTYL DIPEPTIDASE"/>
    <property type="match status" value="1"/>
</dbReference>
<dbReference type="InterPro" id="IPR029062">
    <property type="entry name" value="Class_I_gatase-like"/>
</dbReference>
<comment type="caution">
    <text evidence="12">The sequence shown here is derived from an EMBL/GenBank/DDBJ whole genome shotgun (WGS) entry which is preliminary data.</text>
</comment>
<dbReference type="GO" id="GO:0016805">
    <property type="term" value="F:dipeptidase activity"/>
    <property type="evidence" value="ECO:0007669"/>
    <property type="project" value="UniProtKB-KW"/>
</dbReference>
<gene>
    <name evidence="12" type="ORF">L9F63_018430</name>
</gene>
<keyword evidence="5" id="KW-0378">Hydrolase</keyword>
<keyword evidence="6" id="KW-0720">Serine protease</keyword>
<keyword evidence="4" id="KW-0645">Protease</keyword>
<evidence type="ECO:0000256" key="4">
    <source>
        <dbReference type="ARBA" id="ARBA00022670"/>
    </source>
</evidence>
<keyword evidence="3" id="KW-0963">Cytoplasm</keyword>
<name>A0AAD8EFR9_DIPPU</name>
<dbReference type="SUPFAM" id="SSF52317">
    <property type="entry name" value="Class I glutamine amidotransferase-like"/>
    <property type="match status" value="1"/>
</dbReference>
<dbReference type="EC" id="3.4.13.21" evidence="10"/>
<keyword evidence="13" id="KW-1185">Reference proteome</keyword>
<dbReference type="InterPro" id="IPR005320">
    <property type="entry name" value="Peptidase_S51"/>
</dbReference>
<dbReference type="GO" id="GO:0008236">
    <property type="term" value="F:serine-type peptidase activity"/>
    <property type="evidence" value="ECO:0007669"/>
    <property type="project" value="UniProtKB-KW"/>
</dbReference>